<evidence type="ECO:0000313" key="5">
    <source>
        <dbReference type="EMBL" id="KAF5726476.1"/>
    </source>
</evidence>
<feature type="active site" description="Nucleophile" evidence="2">
    <location>
        <position position="134"/>
    </location>
</feature>
<dbReference type="SUPFAM" id="SSF53474">
    <property type="entry name" value="alpha/beta-Hydrolases"/>
    <property type="match status" value="1"/>
</dbReference>
<dbReference type="Pfam" id="PF04083">
    <property type="entry name" value="Abhydro_lipase"/>
    <property type="match status" value="1"/>
</dbReference>
<proteinExistence type="inferred from homology"/>
<dbReference type="InParanoid" id="A0A7J7BY53"/>
<dbReference type="InterPro" id="IPR029058">
    <property type="entry name" value="AB_hydrolase_fold"/>
</dbReference>
<evidence type="ECO:0000256" key="1">
    <source>
        <dbReference type="ARBA" id="ARBA00010701"/>
    </source>
</evidence>
<dbReference type="GO" id="GO:0006629">
    <property type="term" value="P:lipid metabolic process"/>
    <property type="evidence" value="ECO:0007669"/>
    <property type="project" value="InterPro"/>
</dbReference>
<feature type="active site" description="Charge relay system" evidence="2">
    <location>
        <position position="331"/>
    </location>
</feature>
<dbReference type="GO" id="GO:0016788">
    <property type="term" value="F:hydrolase activity, acting on ester bonds"/>
    <property type="evidence" value="ECO:0007669"/>
    <property type="project" value="InterPro"/>
</dbReference>
<sequence>MAGSLVSLTILTIFCVSAAGNRTQLLSGKGIDGLSALLLPDSDGVCSSMIKNHGYSCQEHNVTTKDGYILSLQRIPAGRSGGTTGTRPPVLVVHGVFMAYWDWSLDELVAYDLPETVDYIHNLTGQKLHYIGQSLGTMTAFAAFSRNLLIDKLRSAVLLCPVAYLGQVNSPLARAAAETFVAEVNTSSCQQSLSRGAYDQNQIWRIHLLENMLLLLIGKNCCLDPSISSILLEHEPQSTATKNMIHLAQMIREGTFTMYDYKDAKENVKHYKKATPEPYNLSCIPSDIPLYLSYGGADALTDEKDIELLLNSLQGHDKDKLVVQRIEKYAHGDYVMGDNAWHVVYDPLIAFLKLHQ</sequence>
<feature type="domain" description="Partial AB-hydrolase lipase" evidence="4">
    <location>
        <begin position="47"/>
        <end position="103"/>
    </location>
</feature>
<keyword evidence="6" id="KW-1185">Reference proteome</keyword>
<feature type="active site" description="Charge relay system" evidence="2">
    <location>
        <position position="298"/>
    </location>
</feature>
<name>A0A7J7BY53_TRIWF</name>
<evidence type="ECO:0000259" key="4">
    <source>
        <dbReference type="Pfam" id="PF04083"/>
    </source>
</evidence>
<gene>
    <name evidence="5" type="ORF">HS088_TW22G00154</name>
</gene>
<dbReference type="EMBL" id="JAAARO010000022">
    <property type="protein sequence ID" value="KAF5726476.1"/>
    <property type="molecule type" value="Genomic_DNA"/>
</dbReference>
<feature type="chain" id="PRO_5029890120" evidence="3">
    <location>
        <begin position="21"/>
        <end position="356"/>
    </location>
</feature>
<dbReference type="AlphaFoldDB" id="A0A7J7BY53"/>
<accession>A0A7J7BY53</accession>
<protein>
    <submittedName>
        <fullName evidence="5">Triacylglycerol lipase 2-like</fullName>
    </submittedName>
</protein>
<comment type="caution">
    <text evidence="5">The sequence shown here is derived from an EMBL/GenBank/DDBJ whole genome shotgun (WGS) entry which is preliminary data.</text>
</comment>
<dbReference type="InterPro" id="IPR006693">
    <property type="entry name" value="AB_hydrolase_lipase"/>
</dbReference>
<evidence type="ECO:0000256" key="3">
    <source>
        <dbReference type="SAM" id="SignalP"/>
    </source>
</evidence>
<dbReference type="PANTHER" id="PTHR11005">
    <property type="entry name" value="LYSOSOMAL ACID LIPASE-RELATED"/>
    <property type="match status" value="1"/>
</dbReference>
<dbReference type="Proteomes" id="UP000593562">
    <property type="component" value="Unassembled WGS sequence"/>
</dbReference>
<reference evidence="5 6" key="1">
    <citation type="journal article" date="2020" name="Nat. Commun.">
        <title>Genome of Tripterygium wilfordii and identification of cytochrome P450 involved in triptolide biosynthesis.</title>
        <authorList>
            <person name="Tu L."/>
            <person name="Su P."/>
            <person name="Zhang Z."/>
            <person name="Gao L."/>
            <person name="Wang J."/>
            <person name="Hu T."/>
            <person name="Zhou J."/>
            <person name="Zhang Y."/>
            <person name="Zhao Y."/>
            <person name="Liu Y."/>
            <person name="Song Y."/>
            <person name="Tong Y."/>
            <person name="Lu Y."/>
            <person name="Yang J."/>
            <person name="Xu C."/>
            <person name="Jia M."/>
            <person name="Peters R.J."/>
            <person name="Huang L."/>
            <person name="Gao W."/>
        </authorList>
    </citation>
    <scope>NUCLEOTIDE SEQUENCE [LARGE SCALE GENOMIC DNA]</scope>
    <source>
        <strain evidence="6">cv. XIE 37</strain>
        <tissue evidence="5">Leaf</tissue>
    </source>
</reference>
<evidence type="ECO:0000256" key="2">
    <source>
        <dbReference type="PIRSR" id="PIRSR000862-1"/>
    </source>
</evidence>
<dbReference type="Gene3D" id="3.40.50.1820">
    <property type="entry name" value="alpha/beta hydrolase"/>
    <property type="match status" value="2"/>
</dbReference>
<organism evidence="5 6">
    <name type="scientific">Tripterygium wilfordii</name>
    <name type="common">Thunder God vine</name>
    <dbReference type="NCBI Taxonomy" id="458696"/>
    <lineage>
        <taxon>Eukaryota</taxon>
        <taxon>Viridiplantae</taxon>
        <taxon>Streptophyta</taxon>
        <taxon>Embryophyta</taxon>
        <taxon>Tracheophyta</taxon>
        <taxon>Spermatophyta</taxon>
        <taxon>Magnoliopsida</taxon>
        <taxon>eudicotyledons</taxon>
        <taxon>Gunneridae</taxon>
        <taxon>Pentapetalae</taxon>
        <taxon>rosids</taxon>
        <taxon>fabids</taxon>
        <taxon>Celastrales</taxon>
        <taxon>Celastraceae</taxon>
        <taxon>Tripterygium</taxon>
    </lineage>
</organism>
<dbReference type="InterPro" id="IPR025483">
    <property type="entry name" value="Lipase_euk"/>
</dbReference>
<evidence type="ECO:0000313" key="6">
    <source>
        <dbReference type="Proteomes" id="UP000593562"/>
    </source>
</evidence>
<keyword evidence="3" id="KW-0732">Signal</keyword>
<comment type="similarity">
    <text evidence="1">Belongs to the AB hydrolase superfamily. Lipase family.</text>
</comment>
<feature type="signal peptide" evidence="3">
    <location>
        <begin position="1"/>
        <end position="20"/>
    </location>
</feature>
<dbReference type="PIRSF" id="PIRSF000862">
    <property type="entry name" value="Steryl_ester_lip"/>
    <property type="match status" value="1"/>
</dbReference>